<feature type="compositionally biased region" description="Basic and acidic residues" evidence="1">
    <location>
        <begin position="148"/>
        <end position="168"/>
    </location>
</feature>
<proteinExistence type="predicted"/>
<protein>
    <submittedName>
        <fullName evidence="2">Replication initiator protein A</fullName>
    </submittedName>
</protein>
<name>A0ABS9R2B7_9FIRM</name>
<sequence length="168" mass="18782">MEFEFMTAGTPLPPCMPLPPVLLRLPTSSTAKVMYARMLDEALAYGIEDENGILYIHFPIKELAAALSRSTMTIKRAMSELDDMGLVMRVRRDFSKPNRIYLLIPKADHTKTVKSRKNRIFDAGSASDEECIAGAFPIKKSPFSPSQEPEKTAEKCHSCTTEGRKELV</sequence>
<evidence type="ECO:0000256" key="1">
    <source>
        <dbReference type="SAM" id="MobiDB-lite"/>
    </source>
</evidence>
<dbReference type="InterPro" id="IPR036390">
    <property type="entry name" value="WH_DNA-bd_sf"/>
</dbReference>
<organism evidence="2 3">
    <name type="scientific">Amedibacillus hominis</name>
    <dbReference type="NCBI Taxonomy" id="2897776"/>
    <lineage>
        <taxon>Bacteria</taxon>
        <taxon>Bacillati</taxon>
        <taxon>Bacillota</taxon>
        <taxon>Erysipelotrichia</taxon>
        <taxon>Erysipelotrichales</taxon>
        <taxon>Erysipelotrichaceae</taxon>
        <taxon>Amedibacillus</taxon>
    </lineage>
</organism>
<gene>
    <name evidence="2" type="ORF">LQE99_01475</name>
</gene>
<dbReference type="SUPFAM" id="SSF46785">
    <property type="entry name" value="Winged helix' DNA-binding domain"/>
    <property type="match status" value="1"/>
</dbReference>
<comment type="caution">
    <text evidence="2">The sequence shown here is derived from an EMBL/GenBank/DDBJ whole genome shotgun (WGS) entry which is preliminary data.</text>
</comment>
<feature type="region of interest" description="Disordered" evidence="1">
    <location>
        <begin position="139"/>
        <end position="168"/>
    </location>
</feature>
<dbReference type="Proteomes" id="UP001202402">
    <property type="component" value="Unassembled WGS sequence"/>
</dbReference>
<evidence type="ECO:0000313" key="3">
    <source>
        <dbReference type="Proteomes" id="UP001202402"/>
    </source>
</evidence>
<accession>A0ABS9R2B7</accession>
<keyword evidence="3" id="KW-1185">Reference proteome</keyword>
<dbReference type="EMBL" id="JAKVPQ010000001">
    <property type="protein sequence ID" value="MCH4283801.1"/>
    <property type="molecule type" value="Genomic_DNA"/>
</dbReference>
<evidence type="ECO:0000313" key="2">
    <source>
        <dbReference type="EMBL" id="MCH4283801.1"/>
    </source>
</evidence>
<reference evidence="2 3" key="1">
    <citation type="submission" date="2022-02" db="EMBL/GenBank/DDBJ databases">
        <title>Genome of Erysipelotrichaceae sp. nov. NSJ-176 isolated from human feces.</title>
        <authorList>
            <person name="Abdugheni R."/>
        </authorList>
    </citation>
    <scope>NUCLEOTIDE SEQUENCE [LARGE SCALE GENOMIC DNA]</scope>
    <source>
        <strain evidence="2 3">NSJ-176</strain>
    </source>
</reference>